<feature type="compositionally biased region" description="Polar residues" evidence="9">
    <location>
        <begin position="390"/>
        <end position="410"/>
    </location>
</feature>
<dbReference type="InterPro" id="IPR011009">
    <property type="entry name" value="Kinase-like_dom_sf"/>
</dbReference>
<dbReference type="PROSITE" id="PS50011">
    <property type="entry name" value="PROTEIN_KINASE_DOM"/>
    <property type="match status" value="1"/>
</dbReference>
<dbReference type="EC" id="2.7.11.1" evidence="1"/>
<evidence type="ECO:0000256" key="2">
    <source>
        <dbReference type="ARBA" id="ARBA00022527"/>
    </source>
</evidence>
<gene>
    <name evidence="11" type="primary">WNK4</name>
    <name evidence="11" type="ORF">BGZ80_006260</name>
</gene>
<evidence type="ECO:0000256" key="8">
    <source>
        <dbReference type="ARBA" id="ARBA00048679"/>
    </source>
</evidence>
<comment type="catalytic activity">
    <reaction evidence="8">
        <text>L-seryl-[protein] + ATP = O-phospho-L-seryl-[protein] + ADP + H(+)</text>
        <dbReference type="Rhea" id="RHEA:17989"/>
        <dbReference type="Rhea" id="RHEA-COMP:9863"/>
        <dbReference type="Rhea" id="RHEA-COMP:11604"/>
        <dbReference type="ChEBI" id="CHEBI:15378"/>
        <dbReference type="ChEBI" id="CHEBI:29999"/>
        <dbReference type="ChEBI" id="CHEBI:30616"/>
        <dbReference type="ChEBI" id="CHEBI:83421"/>
        <dbReference type="ChEBI" id="CHEBI:456216"/>
        <dbReference type="EC" id="2.7.11.1"/>
    </reaction>
</comment>
<dbReference type="Proteomes" id="UP000703661">
    <property type="component" value="Unassembled WGS sequence"/>
</dbReference>
<dbReference type="Gene3D" id="3.30.200.20">
    <property type="entry name" value="Phosphorylase Kinase, domain 1"/>
    <property type="match status" value="1"/>
</dbReference>
<feature type="domain" description="Protein kinase" evidence="10">
    <location>
        <begin position="26"/>
        <end position="283"/>
    </location>
</feature>
<evidence type="ECO:0000256" key="7">
    <source>
        <dbReference type="ARBA" id="ARBA00047899"/>
    </source>
</evidence>
<feature type="region of interest" description="Disordered" evidence="9">
    <location>
        <begin position="383"/>
        <end position="443"/>
    </location>
</feature>
<protein>
    <recommendedName>
        <fullName evidence="1">non-specific serine/threonine protein kinase</fullName>
        <ecNumber evidence="1">2.7.11.1</ecNumber>
    </recommendedName>
</protein>
<keyword evidence="6" id="KW-0067">ATP-binding</keyword>
<evidence type="ECO:0000256" key="9">
    <source>
        <dbReference type="SAM" id="MobiDB-lite"/>
    </source>
</evidence>
<dbReference type="GO" id="GO:0005524">
    <property type="term" value="F:ATP binding"/>
    <property type="evidence" value="ECO:0007669"/>
    <property type="project" value="UniProtKB-KW"/>
</dbReference>
<evidence type="ECO:0000256" key="3">
    <source>
        <dbReference type="ARBA" id="ARBA00022679"/>
    </source>
</evidence>
<dbReference type="Gene3D" id="3.10.20.90">
    <property type="entry name" value="Phosphatidylinositol 3-kinase Catalytic Subunit, Chain A, domain 1"/>
    <property type="match status" value="1"/>
</dbReference>
<proteinExistence type="predicted"/>
<evidence type="ECO:0000313" key="11">
    <source>
        <dbReference type="EMBL" id="KAG0000969.1"/>
    </source>
</evidence>
<evidence type="ECO:0000256" key="1">
    <source>
        <dbReference type="ARBA" id="ARBA00012513"/>
    </source>
</evidence>
<evidence type="ECO:0000256" key="5">
    <source>
        <dbReference type="ARBA" id="ARBA00022777"/>
    </source>
</evidence>
<sequence>MGTVQDDSNDTEGDSPLETDPSGRFQRLNEILGEGAYKHVYRAFDQEEGVEVAWNQLRIDHLTKKEAQKILSEIEILQSIRNDHIINFYASWSTKAPNGGERVVFITELMSSGTLKQYLKKTLKGSLKPKVLKSWCRQILQGLVYLHTHNPPIIHRDLKCDNIFINGNNGQLKIGDLGLAVVRHRTHVTSVLGTPEFMAPELYDEKYDEKVDIYAFGMCVTKEYPYSECTNQAQIYRKVTQGIKPQSLDHVQDPEIREFIIRCLDHDDRTRPSAQELLDSDFLKPCAAAPSLSGSTIGFFNQQGKSIADGIEMQDSSSSAPISKASYNPLATPTTMSSLSLPIPQSVDQLQTLPSAVKASPQPLSIPPVAFTTTTTVDADNKTYHIRSNVVPQTPTSADDQTSSRPIQEQQGEHSQETQPVNTEQEQEVSRAEPPTLHSHTNSKTCSIQVVQYGEDKGDQLNLKMICTCPVAGPRDMTMAAGTHEIKFPFDLNVDTVEEVVAEMIREQILSGDDLEEATVRIQELIDDVVSTRKERARAARELARAEKATTRSSASVGWDNVDSPVESDQGYGTVPRHPPLQPPVISESTFPPLNTAQTPRSKVIEATEQSSAAQSSKQNQVSYSEVVQNPLSPNPSSRDRSPAPASRPQSIYSLDQKSPVPVPLDTRPSLTNGTLAKLAMRDAELAGADKKKPKDSDDVG</sequence>
<dbReference type="Pfam" id="PF12202">
    <property type="entry name" value="OSR1_C"/>
    <property type="match status" value="1"/>
</dbReference>
<feature type="compositionally biased region" description="Polar residues" evidence="9">
    <location>
        <begin position="587"/>
        <end position="601"/>
    </location>
</feature>
<dbReference type="Pfam" id="PF00069">
    <property type="entry name" value="Pkinase"/>
    <property type="match status" value="1"/>
</dbReference>
<feature type="compositionally biased region" description="Low complexity" evidence="9">
    <location>
        <begin position="610"/>
        <end position="623"/>
    </location>
</feature>
<dbReference type="InterPro" id="IPR000719">
    <property type="entry name" value="Prot_kinase_dom"/>
</dbReference>
<comment type="catalytic activity">
    <reaction evidence="7">
        <text>L-threonyl-[protein] + ATP = O-phospho-L-threonyl-[protein] + ADP + H(+)</text>
        <dbReference type="Rhea" id="RHEA:46608"/>
        <dbReference type="Rhea" id="RHEA-COMP:11060"/>
        <dbReference type="Rhea" id="RHEA-COMP:11605"/>
        <dbReference type="ChEBI" id="CHEBI:15378"/>
        <dbReference type="ChEBI" id="CHEBI:30013"/>
        <dbReference type="ChEBI" id="CHEBI:30616"/>
        <dbReference type="ChEBI" id="CHEBI:61977"/>
        <dbReference type="ChEBI" id="CHEBI:456216"/>
        <dbReference type="EC" id="2.7.11.1"/>
    </reaction>
</comment>
<dbReference type="InterPro" id="IPR008271">
    <property type="entry name" value="Ser/Thr_kinase_AS"/>
</dbReference>
<feature type="region of interest" description="Disordered" evidence="9">
    <location>
        <begin position="1"/>
        <end position="23"/>
    </location>
</feature>
<dbReference type="PROSITE" id="PS00108">
    <property type="entry name" value="PROTEIN_KINASE_ST"/>
    <property type="match status" value="1"/>
</dbReference>
<organism evidence="11 12">
    <name type="scientific">Entomortierella chlamydospora</name>
    <dbReference type="NCBI Taxonomy" id="101097"/>
    <lineage>
        <taxon>Eukaryota</taxon>
        <taxon>Fungi</taxon>
        <taxon>Fungi incertae sedis</taxon>
        <taxon>Mucoromycota</taxon>
        <taxon>Mortierellomycotina</taxon>
        <taxon>Mortierellomycetes</taxon>
        <taxon>Mortierellales</taxon>
        <taxon>Mortierellaceae</taxon>
        <taxon>Entomortierella</taxon>
    </lineage>
</organism>
<dbReference type="FunFam" id="3.30.200.20:FF:000075">
    <property type="entry name" value="Probable serine/threonine-protein kinase WNK1"/>
    <property type="match status" value="1"/>
</dbReference>
<feature type="compositionally biased region" description="Acidic residues" evidence="9">
    <location>
        <begin position="7"/>
        <end position="17"/>
    </location>
</feature>
<keyword evidence="2" id="KW-0723">Serine/threonine-protein kinase</keyword>
<dbReference type="CDD" id="cd13983">
    <property type="entry name" value="STKc_WNK"/>
    <property type="match status" value="1"/>
</dbReference>
<name>A0A9P6MHH3_9FUNG</name>
<keyword evidence="12" id="KW-1185">Reference proteome</keyword>
<feature type="non-terminal residue" evidence="11">
    <location>
        <position position="701"/>
    </location>
</feature>
<keyword evidence="4" id="KW-0547">Nucleotide-binding</keyword>
<evidence type="ECO:0000256" key="6">
    <source>
        <dbReference type="ARBA" id="ARBA00022840"/>
    </source>
</evidence>
<evidence type="ECO:0000259" key="10">
    <source>
        <dbReference type="PROSITE" id="PS50011"/>
    </source>
</evidence>
<keyword evidence="3" id="KW-0808">Transferase</keyword>
<feature type="region of interest" description="Disordered" evidence="9">
    <location>
        <begin position="544"/>
        <end position="675"/>
    </location>
</feature>
<dbReference type="PANTHER" id="PTHR13902">
    <property type="entry name" value="SERINE/THREONINE-PROTEIN KINASE WNK WITH NO LYSINE -RELATED"/>
    <property type="match status" value="1"/>
</dbReference>
<comment type="caution">
    <text evidence="11">The sequence shown here is derived from an EMBL/GenBank/DDBJ whole genome shotgun (WGS) entry which is preliminary data.</text>
</comment>
<dbReference type="InterPro" id="IPR024678">
    <property type="entry name" value="Kinase_OSR1/WNK_CCT"/>
</dbReference>
<evidence type="ECO:0000313" key="12">
    <source>
        <dbReference type="Proteomes" id="UP000703661"/>
    </source>
</evidence>
<dbReference type="AlphaFoldDB" id="A0A9P6MHH3"/>
<feature type="compositionally biased region" description="Low complexity" evidence="9">
    <location>
        <begin position="631"/>
        <end position="651"/>
    </location>
</feature>
<evidence type="ECO:0000256" key="4">
    <source>
        <dbReference type="ARBA" id="ARBA00022741"/>
    </source>
</evidence>
<dbReference type="GO" id="GO:0004674">
    <property type="term" value="F:protein serine/threonine kinase activity"/>
    <property type="evidence" value="ECO:0007669"/>
    <property type="project" value="UniProtKB-KW"/>
</dbReference>
<keyword evidence="5 11" id="KW-0418">Kinase</keyword>
<accession>A0A9P6MHH3</accession>
<dbReference type="SMART" id="SM00220">
    <property type="entry name" value="S_TKc"/>
    <property type="match status" value="1"/>
</dbReference>
<dbReference type="EMBL" id="JAAAID010003084">
    <property type="protein sequence ID" value="KAG0000969.1"/>
    <property type="molecule type" value="Genomic_DNA"/>
</dbReference>
<dbReference type="InterPro" id="IPR050588">
    <property type="entry name" value="WNK_Ser-Thr_kinase"/>
</dbReference>
<dbReference type="FunFam" id="1.10.510.10:FF:001565">
    <property type="entry name" value="WNK protein kinase"/>
    <property type="match status" value="1"/>
</dbReference>
<dbReference type="SUPFAM" id="SSF56112">
    <property type="entry name" value="Protein kinase-like (PK-like)"/>
    <property type="match status" value="1"/>
</dbReference>
<dbReference type="Gene3D" id="1.10.510.10">
    <property type="entry name" value="Transferase(Phosphotransferase) domain 1"/>
    <property type="match status" value="1"/>
</dbReference>
<reference evidence="11" key="1">
    <citation type="journal article" date="2020" name="Fungal Divers.">
        <title>Resolving the Mortierellaceae phylogeny through synthesis of multi-gene phylogenetics and phylogenomics.</title>
        <authorList>
            <person name="Vandepol N."/>
            <person name="Liber J."/>
            <person name="Desiro A."/>
            <person name="Na H."/>
            <person name="Kennedy M."/>
            <person name="Barry K."/>
            <person name="Grigoriev I.V."/>
            <person name="Miller A.N."/>
            <person name="O'Donnell K."/>
            <person name="Stajich J.E."/>
            <person name="Bonito G."/>
        </authorList>
    </citation>
    <scope>NUCLEOTIDE SEQUENCE</scope>
    <source>
        <strain evidence="11">NRRL 2769</strain>
    </source>
</reference>